<feature type="compositionally biased region" description="Basic and acidic residues" evidence="1">
    <location>
        <begin position="78"/>
        <end position="97"/>
    </location>
</feature>
<protein>
    <submittedName>
        <fullName evidence="2">Uncharacterized protein</fullName>
    </submittedName>
</protein>
<gene>
    <name evidence="2" type="ORF">HJG63_010786</name>
</gene>
<feature type="compositionally biased region" description="Basic and acidic residues" evidence="1">
    <location>
        <begin position="121"/>
        <end position="137"/>
    </location>
</feature>
<comment type="caution">
    <text evidence="2">The sequence shown here is derived from an EMBL/GenBank/DDBJ whole genome shotgun (WGS) entry which is preliminary data.</text>
</comment>
<name>A0A7J8IND2_ROUAE</name>
<feature type="compositionally biased region" description="Polar residues" evidence="1">
    <location>
        <begin position="35"/>
        <end position="45"/>
    </location>
</feature>
<accession>A0A7J8IND2</accession>
<feature type="compositionally biased region" description="Gly residues" evidence="1">
    <location>
        <begin position="20"/>
        <end position="29"/>
    </location>
</feature>
<sequence length="143" mass="15511">MRTTDTWMRPERREQRTGAGWKGSPGAGPGRASWATLSGSDFAQKSTRHLEGFSAPQAQGLGDKRSRYWPLLSPRGKPGPEQRKRLQRWEATPDTRDISAAGSAGSTAGTQGPGPDGSLTGRKEGPVRQEERSRGERPSSQLI</sequence>
<dbReference type="EMBL" id="JACASE010000003">
    <property type="protein sequence ID" value="KAF6485655.1"/>
    <property type="molecule type" value="Genomic_DNA"/>
</dbReference>
<evidence type="ECO:0000256" key="1">
    <source>
        <dbReference type="SAM" id="MobiDB-lite"/>
    </source>
</evidence>
<proteinExistence type="predicted"/>
<feature type="region of interest" description="Disordered" evidence="1">
    <location>
        <begin position="1"/>
        <end position="143"/>
    </location>
</feature>
<feature type="compositionally biased region" description="Low complexity" evidence="1">
    <location>
        <begin position="99"/>
        <end position="110"/>
    </location>
</feature>
<reference evidence="2 3" key="1">
    <citation type="journal article" date="2020" name="Nature">
        <title>Six reference-quality genomes reveal evolution of bat adaptations.</title>
        <authorList>
            <person name="Jebb D."/>
            <person name="Huang Z."/>
            <person name="Pippel M."/>
            <person name="Hughes G.M."/>
            <person name="Lavrichenko K."/>
            <person name="Devanna P."/>
            <person name="Winkler S."/>
            <person name="Jermiin L.S."/>
            <person name="Skirmuntt E.C."/>
            <person name="Katzourakis A."/>
            <person name="Burkitt-Gray L."/>
            <person name="Ray D.A."/>
            <person name="Sullivan K.A.M."/>
            <person name="Roscito J.G."/>
            <person name="Kirilenko B.M."/>
            <person name="Davalos L.M."/>
            <person name="Corthals A.P."/>
            <person name="Power M.L."/>
            <person name="Jones G."/>
            <person name="Ransome R.D."/>
            <person name="Dechmann D.K.N."/>
            <person name="Locatelli A.G."/>
            <person name="Puechmaille S.J."/>
            <person name="Fedrigo O."/>
            <person name="Jarvis E.D."/>
            <person name="Hiller M."/>
            <person name="Vernes S.C."/>
            <person name="Myers E.W."/>
            <person name="Teeling E.C."/>
        </authorList>
    </citation>
    <scope>NUCLEOTIDE SEQUENCE [LARGE SCALE GENOMIC DNA]</scope>
    <source>
        <strain evidence="2">MRouAeg1</strain>
        <tissue evidence="2">Muscle</tissue>
    </source>
</reference>
<evidence type="ECO:0000313" key="3">
    <source>
        <dbReference type="Proteomes" id="UP000593571"/>
    </source>
</evidence>
<dbReference type="Proteomes" id="UP000593571">
    <property type="component" value="Unassembled WGS sequence"/>
</dbReference>
<evidence type="ECO:0000313" key="2">
    <source>
        <dbReference type="EMBL" id="KAF6485655.1"/>
    </source>
</evidence>
<keyword evidence="3" id="KW-1185">Reference proteome</keyword>
<organism evidence="2 3">
    <name type="scientific">Rousettus aegyptiacus</name>
    <name type="common">Egyptian fruit bat</name>
    <name type="synonym">Pteropus aegyptiacus</name>
    <dbReference type="NCBI Taxonomy" id="9407"/>
    <lineage>
        <taxon>Eukaryota</taxon>
        <taxon>Metazoa</taxon>
        <taxon>Chordata</taxon>
        <taxon>Craniata</taxon>
        <taxon>Vertebrata</taxon>
        <taxon>Euteleostomi</taxon>
        <taxon>Mammalia</taxon>
        <taxon>Eutheria</taxon>
        <taxon>Laurasiatheria</taxon>
        <taxon>Chiroptera</taxon>
        <taxon>Yinpterochiroptera</taxon>
        <taxon>Pteropodoidea</taxon>
        <taxon>Pteropodidae</taxon>
        <taxon>Rousettinae</taxon>
        <taxon>Rousettus</taxon>
    </lineage>
</organism>
<dbReference type="AlphaFoldDB" id="A0A7J8IND2"/>